<proteinExistence type="predicted"/>
<feature type="transmembrane region" description="Helical" evidence="2">
    <location>
        <begin position="378"/>
        <end position="400"/>
    </location>
</feature>
<name>T0QZ60_SAPDV</name>
<feature type="transmembrane region" description="Helical" evidence="2">
    <location>
        <begin position="311"/>
        <end position="332"/>
    </location>
</feature>
<sequence length="826" mass="89403">MPPRPDPDIYATVVRSDGTSMSGQEPESPGDRLNMNDAPNATLIEDKGQSARGKFYRPDIDGLRTVAIVPVLLFHAYPETFTSGFVGVDVFFVISGFLISGILFKEMTRGSFSYKSFYSRRIRRIFPTLLAVLSATWWLGALYLLAAPLKRLAATMLAGSLFSANLQVLSLDMGYFDDSVQTNPLLHLWSLGVEEQFYIFWPFVAKVVASLDVRRALSLQVGLAALSFGLNLAFLGFRGSNKYAFYMPLCRFWQMAVGGLVAYVSAPPTTSMDPLVTRASDMLRTHARSLTVAAMLLLTVAFLALDEASAFPGAWALLPTIAAALLIGVGPTTSLHTHVLSASPMILVGKLSYALYLWHWPLLVFAKARYPNADTRPLYMAPGAMLLVSLVLAWVSYTSIEAPLRSHRSKKVVVGLGLAMLAMTLLAACTYAMPARVSMTQIELDAMLEEENAAVTTSRGDTTSSGAGVNASAEWTQVKATTVTPVNVSSTTAPAVVATATTAGKPSVPVNAPVVTTTVVAASTAATKSQKKTLNSSRGPRLSPPTYLKIMAAKDDWHPNVGYTPMPASYPLAPTSLDAMVLNDGHLENTLVVIGDSHADMCKPRFAQLLAERGPSQFPTILYKSWNGTPVLSCNPDVYTPNLRIVQTLKPKALLHVAHWYQYLQWKGDPNAPAHATPPCCAADKLDTCKTIQNHADVRAIIATFQQDLTEITRLGVKVFVATMSPAGDAFDFNHMLKGNSVGAVGPVSRRAFRASQQPLLGMIEDAVVAANATLIDFSDNQCDGDVCEVLDPYGNPIMKDLHHFRPAYARKYLGVLDQVVDAAMR</sequence>
<keyword evidence="6" id="KW-1185">Reference proteome</keyword>
<dbReference type="Pfam" id="PF19040">
    <property type="entry name" value="SGNH"/>
    <property type="match status" value="1"/>
</dbReference>
<dbReference type="InterPro" id="IPR002656">
    <property type="entry name" value="Acyl_transf_3_dom"/>
</dbReference>
<dbReference type="PANTHER" id="PTHR23028">
    <property type="entry name" value="ACETYLTRANSFERASE"/>
    <property type="match status" value="1"/>
</dbReference>
<feature type="transmembrane region" description="Helical" evidence="2">
    <location>
        <begin position="216"/>
        <end position="237"/>
    </location>
</feature>
<dbReference type="PANTHER" id="PTHR23028:SF53">
    <property type="entry name" value="ACYL_TRANSF_3 DOMAIN-CONTAINING PROTEIN"/>
    <property type="match status" value="1"/>
</dbReference>
<dbReference type="VEuPathDB" id="FungiDB:SDRG_17076"/>
<feature type="transmembrane region" description="Helical" evidence="2">
    <location>
        <begin position="287"/>
        <end position="305"/>
    </location>
</feature>
<feature type="transmembrane region" description="Helical" evidence="2">
    <location>
        <begin position="125"/>
        <end position="146"/>
    </location>
</feature>
<dbReference type="Proteomes" id="UP000030762">
    <property type="component" value="Unassembled WGS sequence"/>
</dbReference>
<gene>
    <name evidence="5" type="ORF">SDRG_17076</name>
</gene>
<dbReference type="STRING" id="1156394.T0QZ60"/>
<dbReference type="GO" id="GO:0016020">
    <property type="term" value="C:membrane"/>
    <property type="evidence" value="ECO:0007669"/>
    <property type="project" value="TreeGrafter"/>
</dbReference>
<dbReference type="Pfam" id="PF01757">
    <property type="entry name" value="Acyl_transf_3"/>
    <property type="match status" value="1"/>
</dbReference>
<dbReference type="InParanoid" id="T0QZ60"/>
<keyword evidence="2" id="KW-1133">Transmembrane helix</keyword>
<dbReference type="GeneID" id="19957803"/>
<dbReference type="GO" id="GO:0000271">
    <property type="term" value="P:polysaccharide biosynthetic process"/>
    <property type="evidence" value="ECO:0007669"/>
    <property type="project" value="TreeGrafter"/>
</dbReference>
<evidence type="ECO:0000259" key="4">
    <source>
        <dbReference type="Pfam" id="PF19040"/>
    </source>
</evidence>
<feature type="region of interest" description="Disordered" evidence="1">
    <location>
        <begin position="1"/>
        <end position="35"/>
    </location>
</feature>
<dbReference type="OrthoDB" id="207378at2759"/>
<evidence type="ECO:0000256" key="2">
    <source>
        <dbReference type="SAM" id="Phobius"/>
    </source>
</evidence>
<dbReference type="eggNOG" id="ENOG502S34G">
    <property type="taxonomic scope" value="Eukaryota"/>
</dbReference>
<feature type="domain" description="Acyltransferase 3" evidence="3">
    <location>
        <begin position="59"/>
        <end position="395"/>
    </location>
</feature>
<reference evidence="5 6" key="1">
    <citation type="submission" date="2012-04" db="EMBL/GenBank/DDBJ databases">
        <title>The Genome Sequence of Saprolegnia declina VS20.</title>
        <authorList>
            <consortium name="The Broad Institute Genome Sequencing Platform"/>
            <person name="Russ C."/>
            <person name="Nusbaum C."/>
            <person name="Tyler B."/>
            <person name="van West P."/>
            <person name="Dieguez-Uribeondo J."/>
            <person name="de Bruijn I."/>
            <person name="Tripathy S."/>
            <person name="Jiang R."/>
            <person name="Young S.K."/>
            <person name="Zeng Q."/>
            <person name="Gargeya S."/>
            <person name="Fitzgerald M."/>
            <person name="Haas B."/>
            <person name="Abouelleil A."/>
            <person name="Alvarado L."/>
            <person name="Arachchi H.M."/>
            <person name="Berlin A."/>
            <person name="Chapman S.B."/>
            <person name="Goldberg J."/>
            <person name="Griggs A."/>
            <person name="Gujja S."/>
            <person name="Hansen M."/>
            <person name="Howarth C."/>
            <person name="Imamovic A."/>
            <person name="Larimer J."/>
            <person name="McCowen C."/>
            <person name="Montmayeur A."/>
            <person name="Murphy C."/>
            <person name="Neiman D."/>
            <person name="Pearson M."/>
            <person name="Priest M."/>
            <person name="Roberts A."/>
            <person name="Saif S."/>
            <person name="Shea T."/>
            <person name="Sisk P."/>
            <person name="Sykes S."/>
            <person name="Wortman J."/>
            <person name="Nusbaum C."/>
            <person name="Birren B."/>
        </authorList>
    </citation>
    <scope>NUCLEOTIDE SEQUENCE [LARGE SCALE GENOMIC DNA]</scope>
    <source>
        <strain evidence="5 6">VS20</strain>
    </source>
</reference>
<feature type="transmembrane region" description="Helical" evidence="2">
    <location>
        <begin position="412"/>
        <end position="433"/>
    </location>
</feature>
<feature type="transmembrane region" description="Helical" evidence="2">
    <location>
        <begin position="339"/>
        <end position="358"/>
    </location>
</feature>
<organism evidence="5 6">
    <name type="scientific">Saprolegnia diclina (strain VS20)</name>
    <dbReference type="NCBI Taxonomy" id="1156394"/>
    <lineage>
        <taxon>Eukaryota</taxon>
        <taxon>Sar</taxon>
        <taxon>Stramenopiles</taxon>
        <taxon>Oomycota</taxon>
        <taxon>Saprolegniomycetes</taxon>
        <taxon>Saprolegniales</taxon>
        <taxon>Saprolegniaceae</taxon>
        <taxon>Saprolegnia</taxon>
    </lineage>
</organism>
<evidence type="ECO:0000256" key="1">
    <source>
        <dbReference type="SAM" id="MobiDB-lite"/>
    </source>
</evidence>
<dbReference type="GO" id="GO:0016747">
    <property type="term" value="F:acyltransferase activity, transferring groups other than amino-acyl groups"/>
    <property type="evidence" value="ECO:0007669"/>
    <property type="project" value="InterPro"/>
</dbReference>
<feature type="transmembrane region" description="Helical" evidence="2">
    <location>
        <begin position="84"/>
        <end position="104"/>
    </location>
</feature>
<dbReference type="RefSeq" id="XP_008621533.1">
    <property type="nucleotide sequence ID" value="XM_008623311.1"/>
</dbReference>
<protein>
    <recommendedName>
        <fullName evidence="7">Acyltransferase 3 domain-containing protein</fullName>
    </recommendedName>
</protein>
<dbReference type="InterPro" id="IPR043968">
    <property type="entry name" value="SGNH"/>
</dbReference>
<dbReference type="AlphaFoldDB" id="T0QZ60"/>
<keyword evidence="2" id="KW-0472">Membrane</keyword>
<accession>T0QZ60</accession>
<evidence type="ECO:0000259" key="3">
    <source>
        <dbReference type="Pfam" id="PF01757"/>
    </source>
</evidence>
<evidence type="ECO:0000313" key="6">
    <source>
        <dbReference type="Proteomes" id="UP000030762"/>
    </source>
</evidence>
<dbReference type="InterPro" id="IPR050879">
    <property type="entry name" value="Acyltransferase_3"/>
</dbReference>
<feature type="domain" description="SGNH" evidence="4">
    <location>
        <begin position="589"/>
        <end position="812"/>
    </location>
</feature>
<dbReference type="EMBL" id="JH767324">
    <property type="protein sequence ID" value="EQC25038.1"/>
    <property type="molecule type" value="Genomic_DNA"/>
</dbReference>
<keyword evidence="2" id="KW-0812">Transmembrane</keyword>
<dbReference type="OMA" id="SHADMCK"/>
<evidence type="ECO:0008006" key="7">
    <source>
        <dbReference type="Google" id="ProtNLM"/>
    </source>
</evidence>
<evidence type="ECO:0000313" key="5">
    <source>
        <dbReference type="EMBL" id="EQC25038.1"/>
    </source>
</evidence>